<dbReference type="AlphaFoldDB" id="A0AAJ2NTC7"/>
<name>A0AAJ2NTC7_ALKPS</name>
<sequence length="83" mass="9996">KAIKIDEIHISKFMELGKGNWGNNINDLKGLRDQFFKHMSSYDRIFTLRLISRAPRWHYELVEIPKDILMETRFGEFEMMFNS</sequence>
<reference evidence="1" key="1">
    <citation type="submission" date="2023-10" db="EMBL/GenBank/DDBJ databases">
        <title>Screening of Alkalihalophilus pseudofirmusBZ-TG-HK211 and Its Alleviation of Salt Stress on Rapeseed Growth.</title>
        <authorList>
            <person name="Zhao B."/>
            <person name="Guo T."/>
        </authorList>
    </citation>
    <scope>NUCLEOTIDE SEQUENCE</scope>
    <source>
        <strain evidence="1">BZ-TG-HK211</strain>
    </source>
</reference>
<dbReference type="GO" id="GO:0009036">
    <property type="term" value="F:type II site-specific deoxyribonuclease activity"/>
    <property type="evidence" value="ECO:0007669"/>
    <property type="project" value="InterPro"/>
</dbReference>
<dbReference type="RefSeq" id="WP_323468178.1">
    <property type="nucleotide sequence ID" value="NZ_JAWJAY010001043.1"/>
</dbReference>
<dbReference type="InterPro" id="IPR049519">
    <property type="entry name" value="SmaI"/>
</dbReference>
<dbReference type="EMBL" id="JAWJAY010001043">
    <property type="protein sequence ID" value="MDV2888178.1"/>
    <property type="molecule type" value="Genomic_DNA"/>
</dbReference>
<protein>
    <submittedName>
        <fullName evidence="1">Uncharacterized protein</fullName>
    </submittedName>
</protein>
<feature type="non-terminal residue" evidence="1">
    <location>
        <position position="1"/>
    </location>
</feature>
<gene>
    <name evidence="1" type="ORF">RYX45_23730</name>
</gene>
<dbReference type="Pfam" id="PF17411">
    <property type="entry name" value="SmaI"/>
    <property type="match status" value="1"/>
</dbReference>
<dbReference type="Proteomes" id="UP001285636">
    <property type="component" value="Unassembled WGS sequence"/>
</dbReference>
<organism evidence="1 2">
    <name type="scientific">Alkalihalophilus pseudofirmus</name>
    <name type="common">Bacillus pseudofirmus</name>
    <dbReference type="NCBI Taxonomy" id="79885"/>
    <lineage>
        <taxon>Bacteria</taxon>
        <taxon>Bacillati</taxon>
        <taxon>Bacillota</taxon>
        <taxon>Bacilli</taxon>
        <taxon>Bacillales</taxon>
        <taxon>Bacillaceae</taxon>
        <taxon>Alkalihalophilus</taxon>
    </lineage>
</organism>
<comment type="caution">
    <text evidence="1">The sequence shown here is derived from an EMBL/GenBank/DDBJ whole genome shotgun (WGS) entry which is preliminary data.</text>
</comment>
<feature type="non-terminal residue" evidence="1">
    <location>
        <position position="83"/>
    </location>
</feature>
<evidence type="ECO:0000313" key="2">
    <source>
        <dbReference type="Proteomes" id="UP001285636"/>
    </source>
</evidence>
<evidence type="ECO:0000313" key="1">
    <source>
        <dbReference type="EMBL" id="MDV2888178.1"/>
    </source>
</evidence>
<accession>A0AAJ2NTC7</accession>
<proteinExistence type="predicted"/>